<evidence type="ECO:0000313" key="1">
    <source>
        <dbReference type="EMBL" id="MFC2252469.1"/>
    </source>
</evidence>
<sequence>MAKVTYFVVLPFVEGMRGRLVPGQPRPARDRDHAVKLAAGLNGVVGAIAFSRTGDADLGEFADAEIIAEFGRIPAAGAQAYAA</sequence>
<proteinExistence type="predicted"/>
<comment type="caution">
    <text evidence="1">The sequence shown here is derived from an EMBL/GenBank/DDBJ whole genome shotgun (WGS) entry which is preliminary data.</text>
</comment>
<organism evidence="1 2">
    <name type="scientific">Labrys neptuniae</name>
    <dbReference type="NCBI Taxonomy" id="376174"/>
    <lineage>
        <taxon>Bacteria</taxon>
        <taxon>Pseudomonadati</taxon>
        <taxon>Pseudomonadota</taxon>
        <taxon>Alphaproteobacteria</taxon>
        <taxon>Hyphomicrobiales</taxon>
        <taxon>Xanthobacteraceae</taxon>
        <taxon>Labrys</taxon>
    </lineage>
</organism>
<evidence type="ECO:0000313" key="2">
    <source>
        <dbReference type="Proteomes" id="UP001595190"/>
    </source>
</evidence>
<accession>A0ABV6ZK17</accession>
<reference evidence="1 2" key="1">
    <citation type="submission" date="2024-09" db="EMBL/GenBank/DDBJ databases">
        <title>Description of Labrys sedimenti sp. nov., isolated from a diclofenac-degrading enrichment culture, and genome-based reclassification of Labrys portucalensis as a later heterotypic synonym of Labrys neptuniae.</title>
        <authorList>
            <person name="Tancsics A."/>
            <person name="Csepanyi A."/>
        </authorList>
    </citation>
    <scope>NUCLEOTIDE SEQUENCE [LARGE SCALE GENOMIC DNA]</scope>
    <source>
        <strain evidence="1 2">LMG 23412</strain>
    </source>
</reference>
<dbReference type="RefSeq" id="WP_068285749.1">
    <property type="nucleotide sequence ID" value="NZ_JBHGPK010000011.1"/>
</dbReference>
<protein>
    <submittedName>
        <fullName evidence="1">Uncharacterized protein</fullName>
    </submittedName>
</protein>
<name>A0ABV6ZK17_9HYPH</name>
<dbReference type="EMBL" id="JBHGPK010000011">
    <property type="protein sequence ID" value="MFC2252469.1"/>
    <property type="molecule type" value="Genomic_DNA"/>
</dbReference>
<gene>
    <name evidence="1" type="ORF">ACETRX_22730</name>
</gene>
<dbReference type="Proteomes" id="UP001595190">
    <property type="component" value="Unassembled WGS sequence"/>
</dbReference>